<dbReference type="AlphaFoldDB" id="A0A2R4VZM5"/>
<evidence type="ECO:0000256" key="4">
    <source>
        <dbReference type="ARBA" id="ARBA00023274"/>
    </source>
</evidence>
<evidence type="ECO:0000313" key="10">
    <source>
        <dbReference type="Proteomes" id="UP000244792"/>
    </source>
</evidence>
<comment type="function">
    <text evidence="5 7">This protein binds to the 23S rRNA, and is important in its secondary structure. It is located near the subunit interface in the base of the L7/L12 stalk, and near the tRNA binding site of the peptidyltransferase center.</text>
</comment>
<dbReference type="EMBL" id="CP020921">
    <property type="protein sequence ID" value="AWB09870.1"/>
    <property type="molecule type" value="Genomic_DNA"/>
</dbReference>
<name>A0A2R4VZM5_THEAF</name>
<keyword evidence="2 5" id="KW-0694">RNA-binding</keyword>
<dbReference type="InterPro" id="IPR036789">
    <property type="entry name" value="Ribosomal_uL6-like_a/b-dom_sf"/>
</dbReference>
<evidence type="ECO:0000313" key="9">
    <source>
        <dbReference type="EMBL" id="AWB09870.1"/>
    </source>
</evidence>
<keyword evidence="10" id="KW-1185">Reference proteome</keyword>
<evidence type="ECO:0000256" key="3">
    <source>
        <dbReference type="ARBA" id="ARBA00022980"/>
    </source>
</evidence>
<organism evidence="9 10">
    <name type="scientific">Thermodesulfobium acidiphilum</name>
    <dbReference type="NCBI Taxonomy" id="1794699"/>
    <lineage>
        <taxon>Bacteria</taxon>
        <taxon>Pseudomonadati</taxon>
        <taxon>Thermodesulfobiota</taxon>
        <taxon>Thermodesulfobiia</taxon>
        <taxon>Thermodesulfobiales</taxon>
        <taxon>Thermodesulfobiaceae</taxon>
        <taxon>Thermodesulfobium</taxon>
    </lineage>
</organism>
<feature type="domain" description="Large ribosomal subunit protein uL6 alpha-beta" evidence="8">
    <location>
        <begin position="11"/>
        <end position="82"/>
    </location>
</feature>
<dbReference type="GO" id="GO:0002181">
    <property type="term" value="P:cytoplasmic translation"/>
    <property type="evidence" value="ECO:0007669"/>
    <property type="project" value="TreeGrafter"/>
</dbReference>
<dbReference type="GO" id="GO:0003735">
    <property type="term" value="F:structural constituent of ribosome"/>
    <property type="evidence" value="ECO:0007669"/>
    <property type="project" value="UniProtKB-UniRule"/>
</dbReference>
<keyword evidence="3 5" id="KW-0689">Ribosomal protein</keyword>
<dbReference type="InterPro" id="IPR002358">
    <property type="entry name" value="Ribosomal_uL6_CS"/>
</dbReference>
<proteinExistence type="inferred from homology"/>
<evidence type="ECO:0000259" key="8">
    <source>
        <dbReference type="Pfam" id="PF00347"/>
    </source>
</evidence>
<dbReference type="FunFam" id="3.90.930.12:FF:000002">
    <property type="entry name" value="50S ribosomal protein L6"/>
    <property type="match status" value="1"/>
</dbReference>
<dbReference type="KEGG" id="taci:TDSAC_0495"/>
<dbReference type="InterPro" id="IPR020040">
    <property type="entry name" value="Ribosomal_uL6_a/b-dom"/>
</dbReference>
<dbReference type="InterPro" id="IPR000702">
    <property type="entry name" value="Ribosomal_uL6-like"/>
</dbReference>
<dbReference type="PANTHER" id="PTHR11655:SF14">
    <property type="entry name" value="LARGE RIBOSOMAL SUBUNIT PROTEIN UL6M"/>
    <property type="match status" value="1"/>
</dbReference>
<dbReference type="Pfam" id="PF00347">
    <property type="entry name" value="Ribosomal_L6"/>
    <property type="match status" value="2"/>
</dbReference>
<accession>A0A2R4VZM5</accession>
<dbReference type="SUPFAM" id="SSF56053">
    <property type="entry name" value="Ribosomal protein L6"/>
    <property type="match status" value="2"/>
</dbReference>
<evidence type="ECO:0000256" key="7">
    <source>
        <dbReference type="RuleBase" id="RU003870"/>
    </source>
</evidence>
<dbReference type="Gene3D" id="3.90.930.12">
    <property type="entry name" value="Ribosomal protein L6, alpha-beta domain"/>
    <property type="match status" value="2"/>
</dbReference>
<keyword evidence="4 5" id="KW-0687">Ribonucleoprotein</keyword>
<evidence type="ECO:0000256" key="6">
    <source>
        <dbReference type="RuleBase" id="RU003869"/>
    </source>
</evidence>
<dbReference type="NCBIfam" id="TIGR03654">
    <property type="entry name" value="L6_bact"/>
    <property type="match status" value="1"/>
</dbReference>
<dbReference type="HAMAP" id="MF_01365_B">
    <property type="entry name" value="Ribosomal_uL6_B"/>
    <property type="match status" value="1"/>
</dbReference>
<evidence type="ECO:0000256" key="1">
    <source>
        <dbReference type="ARBA" id="ARBA00022730"/>
    </source>
</evidence>
<dbReference type="PRINTS" id="PR00059">
    <property type="entry name" value="RIBOSOMALL6"/>
</dbReference>
<dbReference type="PANTHER" id="PTHR11655">
    <property type="entry name" value="60S/50S RIBOSOMAL PROTEIN L6/L9"/>
    <property type="match status" value="1"/>
</dbReference>
<comment type="subunit">
    <text evidence="5">Part of the 50S ribosomal subunit.</text>
</comment>
<dbReference type="PIRSF" id="PIRSF002162">
    <property type="entry name" value="Ribosomal_L6"/>
    <property type="match status" value="1"/>
</dbReference>
<dbReference type="PROSITE" id="PS00525">
    <property type="entry name" value="RIBOSOMAL_L6_1"/>
    <property type="match status" value="1"/>
</dbReference>
<dbReference type="Proteomes" id="UP000244792">
    <property type="component" value="Chromosome"/>
</dbReference>
<dbReference type="GO" id="GO:0019843">
    <property type="term" value="F:rRNA binding"/>
    <property type="evidence" value="ECO:0007669"/>
    <property type="project" value="UniProtKB-UniRule"/>
</dbReference>
<comment type="similarity">
    <text evidence="5 6">Belongs to the universal ribosomal protein uL6 family.</text>
</comment>
<dbReference type="OrthoDB" id="9805007at2"/>
<protein>
    <recommendedName>
        <fullName evidence="5">Large ribosomal subunit protein uL6</fullName>
    </recommendedName>
</protein>
<keyword evidence="1 5" id="KW-0699">rRNA-binding</keyword>
<reference evidence="9 10" key="1">
    <citation type="submission" date="2017-04" db="EMBL/GenBank/DDBJ databases">
        <title>Genomic insights into metabolism of Thermodesulfobium acidiphilum.</title>
        <authorList>
            <person name="Toshchakov S.V."/>
            <person name="Frolov E.N."/>
            <person name="Kublanov I.V."/>
            <person name="Samarov N.I."/>
            <person name="Novikov A."/>
            <person name="Lebedinsky A.V."/>
            <person name="Bonch-Osmolovskaya E.A."/>
            <person name="Chernyh N.A."/>
        </authorList>
    </citation>
    <scope>NUCLEOTIDE SEQUENCE [LARGE SCALE GENOMIC DNA]</scope>
    <source>
        <strain evidence="9 10">3127-1</strain>
    </source>
</reference>
<sequence>MSRIGKKPITIPKGVNVDLDVNLIKIKGPLGELTQVLPPEIDVKISDNKIEVQRKSDSKRARAFHGLFRTLIANMVTGVSEGFKKGLELVGTGYRAQLQGNKLVMQLRHSHPVEFVPPQEIKFELEGNNKIWVKGISKELVGQIAANVRKSLPPDSYKGKGIRYIGEILHLKPGKAGTKK</sequence>
<dbReference type="GO" id="GO:0022625">
    <property type="term" value="C:cytosolic large ribosomal subunit"/>
    <property type="evidence" value="ECO:0007669"/>
    <property type="project" value="UniProtKB-UniRule"/>
</dbReference>
<gene>
    <name evidence="5" type="primary">rplF</name>
    <name evidence="9" type="ORF">TDSAC_0495</name>
</gene>
<dbReference type="RefSeq" id="WP_108310289.1">
    <property type="nucleotide sequence ID" value="NZ_CP020921.1"/>
</dbReference>
<evidence type="ECO:0000256" key="5">
    <source>
        <dbReference type="HAMAP-Rule" id="MF_01365"/>
    </source>
</evidence>
<evidence type="ECO:0000256" key="2">
    <source>
        <dbReference type="ARBA" id="ARBA00022884"/>
    </source>
</evidence>
<dbReference type="InterPro" id="IPR019906">
    <property type="entry name" value="Ribosomal_uL6_bac-type"/>
</dbReference>
<feature type="domain" description="Large ribosomal subunit protein uL6 alpha-beta" evidence="8">
    <location>
        <begin position="90"/>
        <end position="164"/>
    </location>
</feature>